<dbReference type="KEGG" id="pms:KNP414_06462"/>
<protein>
    <submittedName>
        <fullName evidence="1">Uncharacterized protein</fullName>
    </submittedName>
</protein>
<dbReference type="HOGENOM" id="CLU_3219514_0_0_9"/>
<gene>
    <name evidence="1" type="ordered locus">KNP414_06462</name>
</gene>
<dbReference type="EMBL" id="CP002869">
    <property type="protein sequence ID" value="AEI44983.1"/>
    <property type="molecule type" value="Genomic_DNA"/>
</dbReference>
<accession>F8FNR4</accession>
<reference evidence="2" key="1">
    <citation type="submission" date="2011-06" db="EMBL/GenBank/DDBJ databases">
        <title>Complete genome sequence of Paenibacillus mucilaginosus KNP414.</title>
        <authorList>
            <person name="Wang J."/>
            <person name="Hu S."/>
            <person name="Hu X."/>
            <person name="Zhang B."/>
            <person name="Dong D."/>
            <person name="Zhang S."/>
            <person name="Zhao K."/>
            <person name="Wu D."/>
        </authorList>
    </citation>
    <scope>NUCLEOTIDE SEQUENCE [LARGE SCALE GENOMIC DNA]</scope>
    <source>
        <strain evidence="2">KNP414</strain>
    </source>
</reference>
<sequence length="44" mass="5270">MFYVDLYMAKKARALSPSGEWPCLFQNIRIHISSRLDYVILYFL</sequence>
<organism evidence="1 2">
    <name type="scientific">Paenibacillus mucilaginosus (strain KNP414)</name>
    <dbReference type="NCBI Taxonomy" id="1036673"/>
    <lineage>
        <taxon>Bacteria</taxon>
        <taxon>Bacillati</taxon>
        <taxon>Bacillota</taxon>
        <taxon>Bacilli</taxon>
        <taxon>Bacillales</taxon>
        <taxon>Paenibacillaceae</taxon>
        <taxon>Paenibacillus</taxon>
    </lineage>
</organism>
<dbReference type="Proteomes" id="UP000006620">
    <property type="component" value="Chromosome"/>
</dbReference>
<name>F8FNR4_PAEMK</name>
<evidence type="ECO:0000313" key="2">
    <source>
        <dbReference type="Proteomes" id="UP000006620"/>
    </source>
</evidence>
<dbReference type="AlphaFoldDB" id="F8FNR4"/>
<reference evidence="1 2" key="2">
    <citation type="journal article" date="2013" name="Genome Announc.">
        <title>Genome Sequence of Growth-Improving Paenibacillus mucilaginosus Strain KNP414.</title>
        <authorList>
            <person name="Lu J.J."/>
            <person name="Wang J.F."/>
            <person name="Hu X.F."/>
        </authorList>
    </citation>
    <scope>NUCLEOTIDE SEQUENCE [LARGE SCALE GENOMIC DNA]</scope>
    <source>
        <strain evidence="1 2">KNP414</strain>
    </source>
</reference>
<evidence type="ECO:0000313" key="1">
    <source>
        <dbReference type="EMBL" id="AEI44983.1"/>
    </source>
</evidence>
<proteinExistence type="predicted"/>